<dbReference type="PANTHER" id="PTHR45527:SF1">
    <property type="entry name" value="FATTY ACID SYNTHASE"/>
    <property type="match status" value="1"/>
</dbReference>
<dbReference type="PANTHER" id="PTHR45527">
    <property type="entry name" value="NONRIBOSOMAL PEPTIDE SYNTHETASE"/>
    <property type="match status" value="1"/>
</dbReference>
<feature type="domain" description="Condensation" evidence="1">
    <location>
        <begin position="4"/>
        <end position="416"/>
    </location>
</feature>
<dbReference type="InterPro" id="IPR042099">
    <property type="entry name" value="ANL_N_sf"/>
</dbReference>
<dbReference type="EMBL" id="JAXABG010000058">
    <property type="protein sequence ID" value="MDX7086009.1"/>
    <property type="molecule type" value="Genomic_DNA"/>
</dbReference>
<dbReference type="InterPro" id="IPR023213">
    <property type="entry name" value="CAT-like_dom_sf"/>
</dbReference>
<dbReference type="Gene3D" id="3.30.559.10">
    <property type="entry name" value="Chloramphenicol acetyltransferase-like domain"/>
    <property type="match status" value="1"/>
</dbReference>
<proteinExistence type="predicted"/>
<name>A0ABD5IPE9_SERMA</name>
<sequence>LAERGDPYQLSAVLRFDSRARLDAWLAAMQQVIDRHDILRTAFITQGMSSPVQVVWRKAELALSERRFDPADGPIWQQLAASFDPLQQRQDLTRAPLLNFTVTQEEDGSWCALQQWHHLIGDHSTLAFMEQEIGEILAGRGAQLGVAQPFRNAVAQARLALSEAEHESFFRDMLADIREPVLPFGLSDVHGEGRQIACRYQALSSALNLRLRRQARRLGVSLASLCHLAWAQVLASVSGRDAVVFGTVLLGRLQGGEGAERALGLFINTLPLRLDIDRRGVETAAREAHVRLSGLLAHEHAPLALAQRCSGVSPGAPLFSALLNYRHNNGEAVALPEGISLLSAEERTNYPFVLSVEDGGDSLGVTAQVTETVDAQRVCDYMVQALSSLAQALEQAPETPVCSLAVVPEAERELLLHGWNRTERDYPLDQTLAALFEQQVRRTPDATALVSGAESLSYAQLNARANRL</sequence>
<dbReference type="Proteomes" id="UP001275057">
    <property type="component" value="Unassembled WGS sequence"/>
</dbReference>
<dbReference type="AlphaFoldDB" id="A0ABD5IPE9"/>
<dbReference type="Gene3D" id="3.40.50.12780">
    <property type="entry name" value="N-terminal domain of ligase-like"/>
    <property type="match status" value="1"/>
</dbReference>
<dbReference type="InterPro" id="IPR001242">
    <property type="entry name" value="Condensation_dom"/>
</dbReference>
<dbReference type="SUPFAM" id="SSF52777">
    <property type="entry name" value="CoA-dependent acyltransferases"/>
    <property type="match status" value="2"/>
</dbReference>
<accession>A0ABD5IPE9</accession>
<dbReference type="Gene3D" id="3.30.559.30">
    <property type="entry name" value="Nonribosomal peptide synthetase, condensation domain"/>
    <property type="match status" value="1"/>
</dbReference>
<dbReference type="RefSeq" id="WP_319858066.1">
    <property type="nucleotide sequence ID" value="NZ_JAXABG010000058.1"/>
</dbReference>
<dbReference type="SUPFAM" id="SSF56801">
    <property type="entry name" value="Acetyl-CoA synthetase-like"/>
    <property type="match status" value="1"/>
</dbReference>
<organism evidence="2 3">
    <name type="scientific">Serratia marcescens</name>
    <dbReference type="NCBI Taxonomy" id="615"/>
    <lineage>
        <taxon>Bacteria</taxon>
        <taxon>Pseudomonadati</taxon>
        <taxon>Pseudomonadota</taxon>
        <taxon>Gammaproteobacteria</taxon>
        <taxon>Enterobacterales</taxon>
        <taxon>Yersiniaceae</taxon>
        <taxon>Serratia</taxon>
    </lineage>
</organism>
<evidence type="ECO:0000259" key="1">
    <source>
        <dbReference type="Pfam" id="PF00668"/>
    </source>
</evidence>
<reference evidence="2 3" key="1">
    <citation type="submission" date="2023-11" db="EMBL/GenBank/DDBJ databases">
        <title>Detection of rare carbapenemases in Enterobacterales - comparison of two colorimetric and two CIM-based carbapenemase assays.</title>
        <authorList>
            <person name="Schaffarczyk L."/>
            <person name="Noster J."/>
            <person name="Stelzer Y."/>
            <person name="Sattler J."/>
            <person name="Gatermann S."/>
            <person name="Hamprecht A."/>
        </authorList>
    </citation>
    <scope>NUCLEOTIDE SEQUENCE [LARGE SCALE GENOMIC DNA]</scope>
    <source>
        <strain evidence="2 3">CIM-Carb-136</strain>
    </source>
</reference>
<dbReference type="Pfam" id="PF00668">
    <property type="entry name" value="Condensation"/>
    <property type="match status" value="1"/>
</dbReference>
<comment type="caution">
    <text evidence="2">The sequence shown here is derived from an EMBL/GenBank/DDBJ whole genome shotgun (WGS) entry which is preliminary data.</text>
</comment>
<evidence type="ECO:0000313" key="3">
    <source>
        <dbReference type="Proteomes" id="UP001275057"/>
    </source>
</evidence>
<feature type="non-terminal residue" evidence="2">
    <location>
        <position position="468"/>
    </location>
</feature>
<protein>
    <submittedName>
        <fullName evidence="2">Condensation domain-containing protein</fullName>
    </submittedName>
</protein>
<feature type="non-terminal residue" evidence="2">
    <location>
        <position position="1"/>
    </location>
</feature>
<dbReference type="CDD" id="cd19544">
    <property type="entry name" value="E-C_NRPS"/>
    <property type="match status" value="1"/>
</dbReference>
<gene>
    <name evidence="2" type="ORF">SJ435_26905</name>
</gene>
<evidence type="ECO:0000313" key="2">
    <source>
        <dbReference type="EMBL" id="MDX7086009.1"/>
    </source>
</evidence>